<dbReference type="SUPFAM" id="SSF56112">
    <property type="entry name" value="Protein kinase-like (PK-like)"/>
    <property type="match status" value="2"/>
</dbReference>
<evidence type="ECO:0000313" key="2">
    <source>
        <dbReference type="EMBL" id="ADG88355.1"/>
    </source>
</evidence>
<feature type="compositionally biased region" description="Low complexity" evidence="1">
    <location>
        <begin position="288"/>
        <end position="307"/>
    </location>
</feature>
<dbReference type="OrthoDB" id="3700382at2"/>
<evidence type="ECO:0008006" key="4">
    <source>
        <dbReference type="Google" id="ProtNLM"/>
    </source>
</evidence>
<accession>D6YAY8</accession>
<feature type="compositionally biased region" description="Basic and acidic residues" evidence="1">
    <location>
        <begin position="390"/>
        <end position="399"/>
    </location>
</feature>
<dbReference type="InterPro" id="IPR011009">
    <property type="entry name" value="Kinase-like_dom_sf"/>
</dbReference>
<feature type="compositionally biased region" description="Pro residues" evidence="1">
    <location>
        <begin position="322"/>
        <end position="332"/>
    </location>
</feature>
<organism evidence="2 3">
    <name type="scientific">Thermobispora bispora (strain ATCC 19993 / DSM 43833 / CBS 139.67 / JCM 10125 / KCTC 9307 / NBRC 14880 / R51)</name>
    <dbReference type="NCBI Taxonomy" id="469371"/>
    <lineage>
        <taxon>Bacteria</taxon>
        <taxon>Bacillati</taxon>
        <taxon>Actinomycetota</taxon>
        <taxon>Actinomycetes</taxon>
        <taxon>Streptosporangiales</taxon>
        <taxon>Streptosporangiaceae</taxon>
        <taxon>Thermobispora</taxon>
    </lineage>
</organism>
<feature type="region of interest" description="Disordered" evidence="1">
    <location>
        <begin position="286"/>
        <end position="399"/>
    </location>
</feature>
<protein>
    <recommendedName>
        <fullName evidence="4">Protein kinase domain-containing protein</fullName>
    </recommendedName>
</protein>
<sequence length="399" mass="42892">MTFTPHPSDVDRNSLVLDPEPLGEGGQGVVSRVQGAAGFVYKEYLRQAGQVNGAALAELVDFAHRLTAGDQDGLLTQCAWPVARVVDGNRVTGFLMPEVPGDFYGPIGGKLKLVELQYLLYRPNWSWASLHQPDIRGRLKIAEQAARLVDLLHKHGWVIGDLSFRNILWRPGPPYRVFLIDCDGMRRHAGQPVLPQAHTPDWDDPCQPPSGPDLDTDRYKLALLIGRVLCQSPDLRPGREPAFLPGLPAEVAAAVRDLFARAQGPYGTRPVAAEWVQALSGRRRIAVTRPPQRPATAPLPRAAPIRLPGEERGSVPVRTPAPRDPSPPPQPSAPASGRATVPVARPVRRASPGDMAPLGAAPRPKPVPVTRPAPSAGRPAPESGAGEDDGSARAGDRRG</sequence>
<gene>
    <name evidence="2" type="ordered locus">Tbis_1641</name>
</gene>
<name>D6YAY8_THEBD</name>
<dbReference type="Gene3D" id="1.10.510.10">
    <property type="entry name" value="Transferase(Phosphotransferase) domain 1"/>
    <property type="match status" value="1"/>
</dbReference>
<dbReference type="KEGG" id="tbi:Tbis_1641"/>
<dbReference type="HOGENOM" id="CLU_042527_0_0_11"/>
<evidence type="ECO:0000256" key="1">
    <source>
        <dbReference type="SAM" id="MobiDB-lite"/>
    </source>
</evidence>
<feature type="compositionally biased region" description="Low complexity" evidence="1">
    <location>
        <begin position="333"/>
        <end position="352"/>
    </location>
</feature>
<dbReference type="Proteomes" id="UP000006640">
    <property type="component" value="Chromosome"/>
</dbReference>
<reference evidence="2 3" key="1">
    <citation type="submission" date="2010-01" db="EMBL/GenBank/DDBJ databases">
        <title>The complete genome of Thermobispora bispora DSM 43833.</title>
        <authorList>
            <consortium name="US DOE Joint Genome Institute (JGI-PGF)"/>
            <person name="Lucas S."/>
            <person name="Copeland A."/>
            <person name="Lapidus A."/>
            <person name="Glavina del Rio T."/>
            <person name="Dalin E."/>
            <person name="Tice H."/>
            <person name="Bruce D."/>
            <person name="Goodwin L."/>
            <person name="Pitluck S."/>
            <person name="Kyrpides N."/>
            <person name="Mavromatis K."/>
            <person name="Ivanova N."/>
            <person name="Mikhailova N."/>
            <person name="Chertkov O."/>
            <person name="Brettin T."/>
            <person name="Detter J.C."/>
            <person name="Han C."/>
            <person name="Larimer F."/>
            <person name="Land M."/>
            <person name="Hauser L."/>
            <person name="Markowitz V."/>
            <person name="Cheng J.-F."/>
            <person name="Hugenholtz P."/>
            <person name="Woyke T."/>
            <person name="Wu D."/>
            <person name="Jando M."/>
            <person name="Schneider S."/>
            <person name="Klenk H.-P."/>
            <person name="Eisen J.A."/>
        </authorList>
    </citation>
    <scope>NUCLEOTIDE SEQUENCE [LARGE SCALE GENOMIC DNA]</scope>
    <source>
        <strain evidence="3">ATCC 19993 / DSM 43833 / CBS 139.67 / JCM 10125 / KCTC 9307 / NBRC 14880 / R51</strain>
    </source>
</reference>
<feature type="region of interest" description="Disordered" evidence="1">
    <location>
        <begin position="1"/>
        <end position="23"/>
    </location>
</feature>
<dbReference type="EMBL" id="CP001874">
    <property type="protein sequence ID" value="ADG88355.1"/>
    <property type="molecule type" value="Genomic_DNA"/>
</dbReference>
<dbReference type="RefSeq" id="WP_013131888.1">
    <property type="nucleotide sequence ID" value="NC_014165.1"/>
</dbReference>
<dbReference type="STRING" id="469371.Tbis_1641"/>
<dbReference type="AlphaFoldDB" id="D6YAY8"/>
<keyword evidence="3" id="KW-1185">Reference proteome</keyword>
<dbReference type="eggNOG" id="COG4248">
    <property type="taxonomic scope" value="Bacteria"/>
</dbReference>
<evidence type="ECO:0000313" key="3">
    <source>
        <dbReference type="Proteomes" id="UP000006640"/>
    </source>
</evidence>
<proteinExistence type="predicted"/>